<evidence type="ECO:0008006" key="4">
    <source>
        <dbReference type="Google" id="ProtNLM"/>
    </source>
</evidence>
<proteinExistence type="predicted"/>
<evidence type="ECO:0000313" key="3">
    <source>
        <dbReference type="Proteomes" id="UP000070620"/>
    </source>
</evidence>
<keyword evidence="1" id="KW-1133">Transmembrane helix</keyword>
<keyword evidence="1" id="KW-0812">Transmembrane</keyword>
<feature type="transmembrane region" description="Helical" evidence="1">
    <location>
        <begin position="39"/>
        <end position="67"/>
    </location>
</feature>
<evidence type="ECO:0000313" key="2">
    <source>
        <dbReference type="EMBL" id="KXK60435.1"/>
    </source>
</evidence>
<reference evidence="2 3" key="1">
    <citation type="submission" date="2016-01" db="EMBL/GenBank/DDBJ databases">
        <title>Whole genome sequence and analysis of Micromonospora rosaria DSM 803, which can produce antibacterial substance rosamicin.</title>
        <authorList>
            <person name="Yang H."/>
            <person name="He X."/>
            <person name="Zhu D."/>
        </authorList>
    </citation>
    <scope>NUCLEOTIDE SEQUENCE [LARGE SCALE GENOMIC DNA]</scope>
    <source>
        <strain evidence="2 3">DSM 803</strain>
    </source>
</reference>
<comment type="caution">
    <text evidence="2">The sequence shown here is derived from an EMBL/GenBank/DDBJ whole genome shotgun (WGS) entry which is preliminary data.</text>
</comment>
<dbReference type="OrthoDB" id="5054050at2"/>
<keyword evidence="1" id="KW-0472">Membrane</keyword>
<protein>
    <recommendedName>
        <fullName evidence="4">DUF3137 domain-containing protein</fullName>
    </recommendedName>
</protein>
<dbReference type="RefSeq" id="WP_067367971.1">
    <property type="nucleotide sequence ID" value="NZ_JBIUBN010000004.1"/>
</dbReference>
<sequence length="360" mass="39412">MKATADAGLDTTPLTVASTRAEMREFTTRVLGHRTRWNVWVGLLVLYPVATAAVAALVLVALILGALGTEALAEPLRDHALLLSAGTAACLVAAVFIWVAHGMKGNQEELFRLHRFAAANGFDFAPEVKEPDLPGLIFQRGTLRRCSARLRRFGPRPLEVADYTAWIARGRAGESLRWSYFALTLGQRMPQIVLDARTDEGRLLGSTLPVQPAKDRRTPLGGPFEEAFRLFCPPEAEGWARALFTPDIVARFVGPGKTAFDVEVVEDRLFVYSHLRSLSCCDPQTWRWMSETADALYARLEDLDDNVAMPTPDPVGAESAAAERPVGLAPPYARLRRPFPVMALVPLLVMVGVWAVALAA</sequence>
<dbReference type="AlphaFoldDB" id="A0A136PPN7"/>
<accession>A0A136PPN7</accession>
<keyword evidence="3" id="KW-1185">Reference proteome</keyword>
<dbReference type="EMBL" id="LRQV01000071">
    <property type="protein sequence ID" value="KXK60435.1"/>
    <property type="molecule type" value="Genomic_DNA"/>
</dbReference>
<organism evidence="2 3">
    <name type="scientific">Micromonospora rosaria</name>
    <dbReference type="NCBI Taxonomy" id="47874"/>
    <lineage>
        <taxon>Bacteria</taxon>
        <taxon>Bacillati</taxon>
        <taxon>Actinomycetota</taxon>
        <taxon>Actinomycetes</taxon>
        <taxon>Micromonosporales</taxon>
        <taxon>Micromonosporaceae</taxon>
        <taxon>Micromonospora</taxon>
    </lineage>
</organism>
<name>A0A136PPN7_9ACTN</name>
<evidence type="ECO:0000256" key="1">
    <source>
        <dbReference type="SAM" id="Phobius"/>
    </source>
</evidence>
<gene>
    <name evidence="2" type="ORF">AWW66_18765</name>
</gene>
<dbReference type="Proteomes" id="UP000070620">
    <property type="component" value="Unassembled WGS sequence"/>
</dbReference>
<feature type="transmembrane region" description="Helical" evidence="1">
    <location>
        <begin position="79"/>
        <end position="100"/>
    </location>
</feature>
<feature type="transmembrane region" description="Helical" evidence="1">
    <location>
        <begin position="339"/>
        <end position="359"/>
    </location>
</feature>